<comment type="caution">
    <text evidence="2">The sequence shown here is derived from an EMBL/GenBank/DDBJ whole genome shotgun (WGS) entry which is preliminary data.</text>
</comment>
<feature type="domain" description="N-acetyltransferase" evidence="1">
    <location>
        <begin position="1"/>
        <end position="162"/>
    </location>
</feature>
<dbReference type="InterPro" id="IPR016181">
    <property type="entry name" value="Acyl_CoA_acyltransferase"/>
</dbReference>
<evidence type="ECO:0000313" key="3">
    <source>
        <dbReference type="Proteomes" id="UP001500831"/>
    </source>
</evidence>
<evidence type="ECO:0000259" key="1">
    <source>
        <dbReference type="PROSITE" id="PS51186"/>
    </source>
</evidence>
<proteinExistence type="predicted"/>
<dbReference type="Pfam" id="PF13302">
    <property type="entry name" value="Acetyltransf_3"/>
    <property type="match status" value="1"/>
</dbReference>
<dbReference type="RefSeq" id="WP_344977902.1">
    <property type="nucleotide sequence ID" value="NZ_BAAAVI010000048.1"/>
</dbReference>
<dbReference type="Gene3D" id="3.40.630.30">
    <property type="match status" value="1"/>
</dbReference>
<dbReference type="EMBL" id="BAAAVI010000048">
    <property type="protein sequence ID" value="GAA2891887.1"/>
    <property type="molecule type" value="Genomic_DNA"/>
</dbReference>
<protein>
    <submittedName>
        <fullName evidence="2">UDP-4-amino-4, 6-dideoxy-N-acetyl-beta-L-altrosami ne N-acetyltransferase</fullName>
    </submittedName>
</protein>
<keyword evidence="3" id="KW-1185">Reference proteome</keyword>
<dbReference type="Proteomes" id="UP001500831">
    <property type="component" value="Unassembled WGS sequence"/>
</dbReference>
<evidence type="ECO:0000313" key="2">
    <source>
        <dbReference type="EMBL" id="GAA2891887.1"/>
    </source>
</evidence>
<sequence length="165" mass="18428">MLRRIDDGDLETVRRWRNHPKVRAASFTTHEIGAAEHARWWRAVRGDPDREVLLYEHDGVPAGVVTFTGLAAGDGATWGFYLDVAGLERSGRLLRAWFGVERAAVGHAFGPLGLRSLRGEVLADNDAVRRLHRRFGFTEVGSYLRDVGGVPREVVVVRLDREEAS</sequence>
<reference evidence="2 3" key="1">
    <citation type="journal article" date="2019" name="Int. J. Syst. Evol. Microbiol.">
        <title>The Global Catalogue of Microorganisms (GCM) 10K type strain sequencing project: providing services to taxonomists for standard genome sequencing and annotation.</title>
        <authorList>
            <consortium name="The Broad Institute Genomics Platform"/>
            <consortium name="The Broad Institute Genome Sequencing Center for Infectious Disease"/>
            <person name="Wu L."/>
            <person name="Ma J."/>
        </authorList>
    </citation>
    <scope>NUCLEOTIDE SEQUENCE [LARGE SCALE GENOMIC DNA]</scope>
    <source>
        <strain evidence="2 3">JCM 6242</strain>
    </source>
</reference>
<organism evidence="2 3">
    <name type="scientific">Streptosporangium fragile</name>
    <dbReference type="NCBI Taxonomy" id="46186"/>
    <lineage>
        <taxon>Bacteria</taxon>
        <taxon>Bacillati</taxon>
        <taxon>Actinomycetota</taxon>
        <taxon>Actinomycetes</taxon>
        <taxon>Streptosporangiales</taxon>
        <taxon>Streptosporangiaceae</taxon>
        <taxon>Streptosporangium</taxon>
    </lineage>
</organism>
<dbReference type="SUPFAM" id="SSF55729">
    <property type="entry name" value="Acyl-CoA N-acyltransferases (Nat)"/>
    <property type="match status" value="1"/>
</dbReference>
<accession>A0ABN3W4D6</accession>
<dbReference type="PROSITE" id="PS51186">
    <property type="entry name" value="GNAT"/>
    <property type="match status" value="1"/>
</dbReference>
<dbReference type="InterPro" id="IPR000182">
    <property type="entry name" value="GNAT_dom"/>
</dbReference>
<gene>
    <name evidence="2" type="primary">pseH</name>
    <name evidence="2" type="ORF">GCM10010517_56290</name>
</gene>
<name>A0ABN3W4D6_9ACTN</name>